<evidence type="ECO:0000259" key="7">
    <source>
        <dbReference type="PROSITE" id="PS50850"/>
    </source>
</evidence>
<dbReference type="Pfam" id="PF07690">
    <property type="entry name" value="MFS_1"/>
    <property type="match status" value="1"/>
</dbReference>
<dbReference type="CDD" id="cd17324">
    <property type="entry name" value="MFS_NepI_like"/>
    <property type="match status" value="1"/>
</dbReference>
<organism evidence="8 9">
    <name type="scientific">Bacillus pacificus</name>
    <dbReference type="NCBI Taxonomy" id="2026187"/>
    <lineage>
        <taxon>Bacteria</taxon>
        <taxon>Bacillati</taxon>
        <taxon>Bacillota</taxon>
        <taxon>Bacilli</taxon>
        <taxon>Bacillales</taxon>
        <taxon>Bacillaceae</taxon>
        <taxon>Bacillus</taxon>
        <taxon>Bacillus cereus group</taxon>
    </lineage>
</organism>
<feature type="transmembrane region" description="Helical" evidence="6">
    <location>
        <begin position="84"/>
        <end position="101"/>
    </location>
</feature>
<dbReference type="GO" id="GO:0022857">
    <property type="term" value="F:transmembrane transporter activity"/>
    <property type="evidence" value="ECO:0007669"/>
    <property type="project" value="InterPro"/>
</dbReference>
<evidence type="ECO:0000256" key="2">
    <source>
        <dbReference type="ARBA" id="ARBA00022448"/>
    </source>
</evidence>
<dbReference type="InterPro" id="IPR020846">
    <property type="entry name" value="MFS_dom"/>
</dbReference>
<reference evidence="9" key="1">
    <citation type="submission" date="2017-04" db="EMBL/GenBank/DDBJ databases">
        <authorList>
            <person name="Criscuolo A."/>
        </authorList>
    </citation>
    <scope>NUCLEOTIDE SEQUENCE [LARGE SCALE GENOMIC DNA]</scope>
</reference>
<feature type="transmembrane region" description="Helical" evidence="6">
    <location>
        <begin position="305"/>
        <end position="324"/>
    </location>
</feature>
<dbReference type="GO" id="GO:0005886">
    <property type="term" value="C:plasma membrane"/>
    <property type="evidence" value="ECO:0007669"/>
    <property type="project" value="UniProtKB-SubCell"/>
</dbReference>
<evidence type="ECO:0000256" key="6">
    <source>
        <dbReference type="SAM" id="Phobius"/>
    </source>
</evidence>
<dbReference type="PANTHER" id="PTHR42910:SF1">
    <property type="entry name" value="MAJOR FACILITATOR SUPERFAMILY (MFS) PROFILE DOMAIN-CONTAINING PROTEIN"/>
    <property type="match status" value="1"/>
</dbReference>
<dbReference type="InterPro" id="IPR036259">
    <property type="entry name" value="MFS_trans_sf"/>
</dbReference>
<gene>
    <name evidence="8" type="primary">ynfM</name>
    <name evidence="8" type="ORF">BACERE00191_03057</name>
</gene>
<feature type="transmembrane region" description="Helical" evidence="6">
    <location>
        <begin position="222"/>
        <end position="243"/>
    </location>
</feature>
<accession>A0A1Y5ZVZ6</accession>
<feature type="transmembrane region" description="Helical" evidence="6">
    <location>
        <begin position="141"/>
        <end position="159"/>
    </location>
</feature>
<keyword evidence="5 6" id="KW-0472">Membrane</keyword>
<protein>
    <submittedName>
        <fullName evidence="8">Inner membrane transport protein YnfM</fullName>
    </submittedName>
</protein>
<comment type="subcellular location">
    <subcellularLocation>
        <location evidence="1">Cell membrane</location>
        <topology evidence="1">Multi-pass membrane protein</topology>
    </subcellularLocation>
</comment>
<feature type="transmembrane region" description="Helical" evidence="6">
    <location>
        <begin position="281"/>
        <end position="299"/>
    </location>
</feature>
<sequence length="410" mass="43873">MNKANASVQENPRVTKGVIFFMAVACGFTVANVYLNQVLLVSMGKTFNVAAASIGIVATLTQVGYALGNLLVVPLGDIFERRKLILTLLCAVSLSLAAAAISPNVTWLVVTNFLIGICTVIPQIIVPLVASLVDEKVRGKVLGNVAIGLVCGILGARFVSGLIDVHFGWRAMYWVSFASMLVIIVLTRLLLPKSQGVASMKYSELLTSLGPMFIQEKVLRQACISQGMIFGAFSVFWTTLGFLLQSPSYSYGSDVVGLVGLVGIGGAFATPIIGRVIDKKGPIYANTLCMTITFIAFIISITLGYWLTALILSALLVTVGTQANQVACQARIFQLSPDKRSRLNGLYMVATFLGGALGSYIGVLAWSNWGWLGVCITGMVMVSLGFTSLLNMKNEVKSLKMVENMKRGDA</sequence>
<dbReference type="Proteomes" id="UP000194499">
    <property type="component" value="Unassembled WGS sequence"/>
</dbReference>
<dbReference type="SUPFAM" id="SSF103473">
    <property type="entry name" value="MFS general substrate transporter"/>
    <property type="match status" value="1"/>
</dbReference>
<dbReference type="InterPro" id="IPR011701">
    <property type="entry name" value="MFS"/>
</dbReference>
<keyword evidence="3 6" id="KW-0812">Transmembrane</keyword>
<feature type="transmembrane region" description="Helical" evidence="6">
    <location>
        <begin position="345"/>
        <end position="363"/>
    </location>
</feature>
<dbReference type="PROSITE" id="PS50850">
    <property type="entry name" value="MFS"/>
    <property type="match status" value="1"/>
</dbReference>
<keyword evidence="4 6" id="KW-1133">Transmembrane helix</keyword>
<feature type="transmembrane region" description="Helical" evidence="6">
    <location>
        <begin position="369"/>
        <end position="391"/>
    </location>
</feature>
<feature type="transmembrane region" description="Helical" evidence="6">
    <location>
        <begin position="17"/>
        <end position="35"/>
    </location>
</feature>
<dbReference type="PANTHER" id="PTHR42910">
    <property type="entry name" value="TRANSPORTER SCO4007-RELATED"/>
    <property type="match status" value="1"/>
</dbReference>
<feature type="transmembrane region" description="Helical" evidence="6">
    <location>
        <begin position="107"/>
        <end position="129"/>
    </location>
</feature>
<feature type="domain" description="Major facilitator superfamily (MFS) profile" evidence="7">
    <location>
        <begin position="15"/>
        <end position="395"/>
    </location>
</feature>
<keyword evidence="2" id="KW-0813">Transport</keyword>
<evidence type="ECO:0000256" key="5">
    <source>
        <dbReference type="ARBA" id="ARBA00023136"/>
    </source>
</evidence>
<feature type="transmembrane region" description="Helical" evidence="6">
    <location>
        <begin position="47"/>
        <end position="72"/>
    </location>
</feature>
<dbReference type="AlphaFoldDB" id="A0A1Y5ZVZ6"/>
<evidence type="ECO:0000313" key="9">
    <source>
        <dbReference type="Proteomes" id="UP000194499"/>
    </source>
</evidence>
<evidence type="ECO:0000256" key="1">
    <source>
        <dbReference type="ARBA" id="ARBA00004651"/>
    </source>
</evidence>
<name>A0A1Y5ZVZ6_9BACI</name>
<evidence type="ECO:0000256" key="3">
    <source>
        <dbReference type="ARBA" id="ARBA00022692"/>
    </source>
</evidence>
<evidence type="ECO:0000313" key="8">
    <source>
        <dbReference type="EMBL" id="SME10871.1"/>
    </source>
</evidence>
<dbReference type="Gene3D" id="1.20.1250.20">
    <property type="entry name" value="MFS general substrate transporter like domains"/>
    <property type="match status" value="1"/>
</dbReference>
<dbReference type="EMBL" id="FWZB01000039">
    <property type="protein sequence ID" value="SME10871.1"/>
    <property type="molecule type" value="Genomic_DNA"/>
</dbReference>
<feature type="transmembrane region" description="Helical" evidence="6">
    <location>
        <begin position="171"/>
        <end position="191"/>
    </location>
</feature>
<feature type="transmembrane region" description="Helical" evidence="6">
    <location>
        <begin position="255"/>
        <end position="274"/>
    </location>
</feature>
<evidence type="ECO:0000256" key="4">
    <source>
        <dbReference type="ARBA" id="ARBA00022989"/>
    </source>
</evidence>
<proteinExistence type="predicted"/>